<keyword evidence="1" id="KW-0675">Receptor</keyword>
<reference evidence="1 2" key="1">
    <citation type="journal article" date="2018" name="Front. Plant Sci.">
        <title>Red Clover (Trifolium pratense) and Zigzag Clover (T. medium) - A Picture of Genomic Similarities and Differences.</title>
        <authorList>
            <person name="Dluhosova J."/>
            <person name="Istvanek J."/>
            <person name="Nedelnik J."/>
            <person name="Repkova J."/>
        </authorList>
    </citation>
    <scope>NUCLEOTIDE SEQUENCE [LARGE SCALE GENOMIC DNA]</scope>
    <source>
        <strain evidence="2">cv. 10/8</strain>
        <tissue evidence="1">Leaf</tissue>
    </source>
</reference>
<organism evidence="1 2">
    <name type="scientific">Trifolium medium</name>
    <dbReference type="NCBI Taxonomy" id="97028"/>
    <lineage>
        <taxon>Eukaryota</taxon>
        <taxon>Viridiplantae</taxon>
        <taxon>Streptophyta</taxon>
        <taxon>Embryophyta</taxon>
        <taxon>Tracheophyta</taxon>
        <taxon>Spermatophyta</taxon>
        <taxon>Magnoliopsida</taxon>
        <taxon>eudicotyledons</taxon>
        <taxon>Gunneridae</taxon>
        <taxon>Pentapetalae</taxon>
        <taxon>rosids</taxon>
        <taxon>fabids</taxon>
        <taxon>Fabales</taxon>
        <taxon>Fabaceae</taxon>
        <taxon>Papilionoideae</taxon>
        <taxon>50 kb inversion clade</taxon>
        <taxon>NPAAA clade</taxon>
        <taxon>Hologalegina</taxon>
        <taxon>IRL clade</taxon>
        <taxon>Trifolieae</taxon>
        <taxon>Trifolium</taxon>
    </lineage>
</organism>
<name>A0A392QJ17_9FABA</name>
<dbReference type="AlphaFoldDB" id="A0A392QJ17"/>
<keyword evidence="1" id="KW-0808">Transferase</keyword>
<sequence length="50" mass="5346">VRGEGSGCALWFGDLIDIRQFAAGGQDLYVRMDSSELGEGALVIRSSGER</sequence>
<comment type="caution">
    <text evidence="1">The sequence shown here is derived from an EMBL/GenBank/DDBJ whole genome shotgun (WGS) entry which is preliminary data.</text>
</comment>
<accession>A0A392QJ17</accession>
<keyword evidence="1" id="KW-0418">Kinase</keyword>
<dbReference type="GO" id="GO:0030246">
    <property type="term" value="F:carbohydrate binding"/>
    <property type="evidence" value="ECO:0007669"/>
    <property type="project" value="UniProtKB-KW"/>
</dbReference>
<keyword evidence="1" id="KW-0430">Lectin</keyword>
<dbReference type="Proteomes" id="UP000265520">
    <property type="component" value="Unassembled WGS sequence"/>
</dbReference>
<evidence type="ECO:0000313" key="2">
    <source>
        <dbReference type="Proteomes" id="UP000265520"/>
    </source>
</evidence>
<protein>
    <submittedName>
        <fullName evidence="1">G-type lectin S-receptor-like serine/threonine-protein kinase</fullName>
    </submittedName>
</protein>
<dbReference type="GO" id="GO:0016301">
    <property type="term" value="F:kinase activity"/>
    <property type="evidence" value="ECO:0007669"/>
    <property type="project" value="UniProtKB-KW"/>
</dbReference>
<evidence type="ECO:0000313" key="1">
    <source>
        <dbReference type="EMBL" id="MCI23710.1"/>
    </source>
</evidence>
<keyword evidence="2" id="KW-1185">Reference proteome</keyword>
<dbReference type="EMBL" id="LXQA010137473">
    <property type="protein sequence ID" value="MCI23710.1"/>
    <property type="molecule type" value="Genomic_DNA"/>
</dbReference>
<proteinExistence type="predicted"/>
<feature type="non-terminal residue" evidence="1">
    <location>
        <position position="1"/>
    </location>
</feature>